<keyword evidence="5" id="KW-0812">Transmembrane</keyword>
<evidence type="ECO:0000313" key="10">
    <source>
        <dbReference type="Proteomes" id="UP001642540"/>
    </source>
</evidence>
<feature type="region of interest" description="Disordered" evidence="4">
    <location>
        <begin position="238"/>
        <end position="260"/>
    </location>
</feature>
<evidence type="ECO:0000256" key="4">
    <source>
        <dbReference type="SAM" id="MobiDB-lite"/>
    </source>
</evidence>
<accession>A0ABP1PRV1</accession>
<dbReference type="PANTHER" id="PTHR11905:SF159">
    <property type="entry name" value="ADAM METALLOPROTEASE"/>
    <property type="match status" value="1"/>
</dbReference>
<evidence type="ECO:0000313" key="9">
    <source>
        <dbReference type="EMBL" id="CAL8074974.1"/>
    </source>
</evidence>
<feature type="signal peptide" evidence="6">
    <location>
        <begin position="1"/>
        <end position="19"/>
    </location>
</feature>
<feature type="transmembrane region" description="Helical" evidence="5">
    <location>
        <begin position="265"/>
        <end position="286"/>
    </location>
</feature>
<organism evidence="9 10">
    <name type="scientific">Orchesella dallaii</name>
    <dbReference type="NCBI Taxonomy" id="48710"/>
    <lineage>
        <taxon>Eukaryota</taxon>
        <taxon>Metazoa</taxon>
        <taxon>Ecdysozoa</taxon>
        <taxon>Arthropoda</taxon>
        <taxon>Hexapoda</taxon>
        <taxon>Collembola</taxon>
        <taxon>Entomobryomorpha</taxon>
        <taxon>Entomobryoidea</taxon>
        <taxon>Orchesellidae</taxon>
        <taxon>Orchesellinae</taxon>
        <taxon>Orchesella</taxon>
    </lineage>
</organism>
<keyword evidence="6" id="KW-0732">Signal</keyword>
<dbReference type="Pfam" id="PF00200">
    <property type="entry name" value="Disintegrin"/>
    <property type="match status" value="1"/>
</dbReference>
<dbReference type="InterPro" id="IPR001762">
    <property type="entry name" value="Disintegrin_dom"/>
</dbReference>
<keyword evidence="5" id="KW-0472">Membrane</keyword>
<feature type="chain" id="PRO_5045595004" evidence="6">
    <location>
        <begin position="20"/>
        <end position="325"/>
    </location>
</feature>
<dbReference type="InterPro" id="IPR000742">
    <property type="entry name" value="EGF"/>
</dbReference>
<dbReference type="PROSITE" id="PS50026">
    <property type="entry name" value="EGF_3"/>
    <property type="match status" value="1"/>
</dbReference>
<dbReference type="Gene3D" id="2.10.25.10">
    <property type="entry name" value="Laminin"/>
    <property type="match status" value="1"/>
</dbReference>
<evidence type="ECO:0000259" key="8">
    <source>
        <dbReference type="PROSITE" id="PS50214"/>
    </source>
</evidence>
<dbReference type="PROSITE" id="PS01186">
    <property type="entry name" value="EGF_2"/>
    <property type="match status" value="1"/>
</dbReference>
<sequence>MCSLSFILAFSILSLYSFADGVLHDLDYVGEDARLSVSVKVHPELCGNGKKDPGEECDCGPPEKCRHDLCCHSTCQLKLHSQCSNNEPCCEKCKFKSLGAVCKVAKHSCDITQYCSGEAGACPTGTFKRNGVNCTEPFSGVNGVCFDGTCKGFHQPCQEGWKTLETEPIKEKTKCLGISICVNHTCVKVRELPNAKPCPYDSQGKECSGSGECTNLHYCRCKPGWTGSDCSVKQDVQSLHKSDDRPGRVKGLGPEQQDSVSNTPALVAGLVTFVIAVSIIFVVMAFRMIPSRTPKENNTPIYPHAQLETVDSDGPNAPNQQQPTT</sequence>
<keyword evidence="5" id="KW-1133">Transmembrane helix</keyword>
<evidence type="ECO:0000256" key="2">
    <source>
        <dbReference type="PROSITE-ProRule" id="PRU00068"/>
    </source>
</evidence>
<feature type="disulfide bond" evidence="2">
    <location>
        <begin position="102"/>
        <end position="122"/>
    </location>
</feature>
<evidence type="ECO:0000256" key="3">
    <source>
        <dbReference type="PROSITE-ProRule" id="PRU00076"/>
    </source>
</evidence>
<reference evidence="9 10" key="1">
    <citation type="submission" date="2024-08" db="EMBL/GenBank/DDBJ databases">
        <authorList>
            <person name="Cucini C."/>
            <person name="Frati F."/>
        </authorList>
    </citation>
    <scope>NUCLEOTIDE SEQUENCE [LARGE SCALE GENOMIC DNA]</scope>
</reference>
<keyword evidence="1" id="KW-0482">Metalloprotease</keyword>
<dbReference type="PROSITE" id="PS50214">
    <property type="entry name" value="DISINTEGRIN_2"/>
    <property type="match status" value="1"/>
</dbReference>
<feature type="domain" description="EGF-like" evidence="7">
    <location>
        <begin position="194"/>
        <end position="231"/>
    </location>
</feature>
<dbReference type="Gene3D" id="4.10.70.10">
    <property type="entry name" value="Disintegrin domain"/>
    <property type="match status" value="1"/>
</dbReference>
<keyword evidence="1" id="KW-0378">Hydrolase</keyword>
<dbReference type="SMART" id="SM00050">
    <property type="entry name" value="DISIN"/>
    <property type="match status" value="1"/>
</dbReference>
<feature type="disulfide bond" evidence="3">
    <location>
        <begin position="221"/>
        <end position="230"/>
    </location>
</feature>
<evidence type="ECO:0000256" key="6">
    <source>
        <dbReference type="SAM" id="SignalP"/>
    </source>
</evidence>
<dbReference type="Proteomes" id="UP001642540">
    <property type="component" value="Unassembled WGS sequence"/>
</dbReference>
<comment type="caution">
    <text evidence="9">The sequence shown here is derived from an EMBL/GenBank/DDBJ whole genome shotgun (WGS) entry which is preliminary data.</text>
</comment>
<dbReference type="InterPro" id="IPR036436">
    <property type="entry name" value="Disintegrin_dom_sf"/>
</dbReference>
<keyword evidence="3" id="KW-1015">Disulfide bond</keyword>
<dbReference type="PROSITE" id="PS00022">
    <property type="entry name" value="EGF_1"/>
    <property type="match status" value="1"/>
</dbReference>
<proteinExistence type="predicted"/>
<evidence type="ECO:0000259" key="7">
    <source>
        <dbReference type="PROSITE" id="PS50026"/>
    </source>
</evidence>
<evidence type="ECO:0000256" key="1">
    <source>
        <dbReference type="ARBA" id="ARBA00023049"/>
    </source>
</evidence>
<comment type="caution">
    <text evidence="3">Lacks conserved residue(s) required for the propagation of feature annotation.</text>
</comment>
<gene>
    <name evidence="9" type="ORF">ODALV1_LOCUS3048</name>
</gene>
<protein>
    <submittedName>
        <fullName evidence="9">Uncharacterized protein</fullName>
    </submittedName>
</protein>
<keyword evidence="3" id="KW-0245">EGF-like domain</keyword>
<feature type="domain" description="Disintegrin" evidence="8">
    <location>
        <begin position="43"/>
        <end position="130"/>
    </location>
</feature>
<dbReference type="PANTHER" id="PTHR11905">
    <property type="entry name" value="ADAM A DISINTEGRIN AND METALLOPROTEASE DOMAIN"/>
    <property type="match status" value="1"/>
</dbReference>
<keyword evidence="10" id="KW-1185">Reference proteome</keyword>
<feature type="region of interest" description="Disordered" evidence="4">
    <location>
        <begin position="306"/>
        <end position="325"/>
    </location>
</feature>
<keyword evidence="1" id="KW-0645">Protease</keyword>
<feature type="compositionally biased region" description="Basic and acidic residues" evidence="4">
    <location>
        <begin position="238"/>
        <end position="247"/>
    </location>
</feature>
<evidence type="ECO:0000256" key="5">
    <source>
        <dbReference type="SAM" id="Phobius"/>
    </source>
</evidence>
<dbReference type="SUPFAM" id="SSF57552">
    <property type="entry name" value="Blood coagulation inhibitor (disintegrin)"/>
    <property type="match status" value="1"/>
</dbReference>
<name>A0ABP1PRV1_9HEXA</name>
<dbReference type="EMBL" id="CAXLJM020000007">
    <property type="protein sequence ID" value="CAL8074974.1"/>
    <property type="molecule type" value="Genomic_DNA"/>
</dbReference>